<sequence>MVPSLGQVPIPGKSKRDVVNENPPVVRLKPAVCSFARENLCFWAPQQPIPCSHRPQADIKAII</sequence>
<comment type="caution">
    <text evidence="1">The sequence shown here is derived from an EMBL/GenBank/DDBJ whole genome shotgun (WGS) entry which is preliminary data.</text>
</comment>
<dbReference type="EMBL" id="MRVG01000003">
    <property type="protein sequence ID" value="PMB70902.1"/>
    <property type="molecule type" value="Genomic_DNA"/>
</dbReference>
<dbReference type="Proteomes" id="UP000235728">
    <property type="component" value="Unassembled WGS sequence"/>
</dbReference>
<gene>
    <name evidence="1" type="ORF">BM221_003361</name>
</gene>
<protein>
    <submittedName>
        <fullName evidence="1">Uncharacterized protein</fullName>
    </submittedName>
</protein>
<name>A0A2N6NUF0_BEABA</name>
<dbReference type="AlphaFoldDB" id="A0A2N6NUF0"/>
<evidence type="ECO:0000313" key="1">
    <source>
        <dbReference type="EMBL" id="PMB70902.1"/>
    </source>
</evidence>
<reference evidence="1 2" key="1">
    <citation type="journal article" date="2016" name="Appl. Microbiol. Biotechnol.">
        <title>Characterization of T-DNA insertion mutants with decreased virulence in the entomopathogenic fungus Beauveria bassiana JEF-007.</title>
        <authorList>
            <person name="Kim S."/>
            <person name="Lee S.J."/>
            <person name="Nai Y.S."/>
            <person name="Yu J.S."/>
            <person name="Lee M.R."/>
            <person name="Yang Y.T."/>
            <person name="Kim J.S."/>
        </authorList>
    </citation>
    <scope>NUCLEOTIDE SEQUENCE [LARGE SCALE GENOMIC DNA]</scope>
    <source>
        <strain evidence="1 2">JEF-007</strain>
    </source>
</reference>
<organism evidence="1 2">
    <name type="scientific">Beauveria bassiana</name>
    <name type="common">White muscardine disease fungus</name>
    <name type="synonym">Tritirachium shiotae</name>
    <dbReference type="NCBI Taxonomy" id="176275"/>
    <lineage>
        <taxon>Eukaryota</taxon>
        <taxon>Fungi</taxon>
        <taxon>Dikarya</taxon>
        <taxon>Ascomycota</taxon>
        <taxon>Pezizomycotina</taxon>
        <taxon>Sordariomycetes</taxon>
        <taxon>Hypocreomycetidae</taxon>
        <taxon>Hypocreales</taxon>
        <taxon>Cordycipitaceae</taxon>
        <taxon>Beauveria</taxon>
    </lineage>
</organism>
<proteinExistence type="predicted"/>
<accession>A0A2N6NUF0</accession>
<evidence type="ECO:0000313" key="2">
    <source>
        <dbReference type="Proteomes" id="UP000235728"/>
    </source>
</evidence>